<evidence type="ECO:0000259" key="5">
    <source>
        <dbReference type="Pfam" id="PF25917"/>
    </source>
</evidence>
<name>A0A538T758_UNCEI</name>
<feature type="domain" description="Multidrug resistance protein MdtA-like barrel-sandwich hybrid" evidence="5">
    <location>
        <begin position="50"/>
        <end position="233"/>
    </location>
</feature>
<comment type="subcellular location">
    <subcellularLocation>
        <location evidence="1">Cell envelope</location>
    </subcellularLocation>
</comment>
<evidence type="ECO:0000256" key="2">
    <source>
        <dbReference type="ARBA" id="ARBA00023054"/>
    </source>
</evidence>
<dbReference type="EMBL" id="VBOW01000022">
    <property type="protein sequence ID" value="TMQ59456.1"/>
    <property type="molecule type" value="Genomic_DNA"/>
</dbReference>
<evidence type="ECO:0000256" key="1">
    <source>
        <dbReference type="ARBA" id="ARBA00004196"/>
    </source>
</evidence>
<feature type="domain" description="Multidrug resistance protein MdtA-like alpha-helical hairpin" evidence="4">
    <location>
        <begin position="118"/>
        <end position="171"/>
    </location>
</feature>
<dbReference type="Gene3D" id="1.10.287.470">
    <property type="entry name" value="Helix hairpin bin"/>
    <property type="match status" value="1"/>
</dbReference>
<dbReference type="InterPro" id="IPR058625">
    <property type="entry name" value="MdtA-like_BSH"/>
</dbReference>
<evidence type="ECO:0000259" key="4">
    <source>
        <dbReference type="Pfam" id="PF25876"/>
    </source>
</evidence>
<dbReference type="AlphaFoldDB" id="A0A538T758"/>
<dbReference type="PANTHER" id="PTHR32347:SF23">
    <property type="entry name" value="BLL5650 PROTEIN"/>
    <property type="match status" value="1"/>
</dbReference>
<evidence type="ECO:0000256" key="3">
    <source>
        <dbReference type="SAM" id="Coils"/>
    </source>
</evidence>
<dbReference type="GO" id="GO:0030313">
    <property type="term" value="C:cell envelope"/>
    <property type="evidence" value="ECO:0007669"/>
    <property type="project" value="UniProtKB-SubCell"/>
</dbReference>
<comment type="caution">
    <text evidence="6">The sequence shown here is derived from an EMBL/GenBank/DDBJ whole genome shotgun (WGS) entry which is preliminary data.</text>
</comment>
<protein>
    <submittedName>
        <fullName evidence="6">HlyD family efflux transporter periplasmic adaptor subunit</fullName>
    </submittedName>
</protein>
<keyword evidence="2 3" id="KW-0175">Coiled coil</keyword>
<dbReference type="InterPro" id="IPR050465">
    <property type="entry name" value="UPF0194_transport"/>
</dbReference>
<dbReference type="Gene3D" id="2.40.50.100">
    <property type="match status" value="1"/>
</dbReference>
<gene>
    <name evidence="6" type="ORF">E6K76_05160</name>
</gene>
<evidence type="ECO:0000313" key="6">
    <source>
        <dbReference type="EMBL" id="TMQ59456.1"/>
    </source>
</evidence>
<sequence length="334" mass="35141">MRARPPGGASRSASIAFSSLGGALILAAALAGCSNPDRGIRGSGTIELDEVDIASLVGGRVSLVTVEEGDSVRAGDTLAVLAQGEVTAGVREQEAEAERARALARDQELGPRPEERRAARADLDTAEAALKLAENDLNRVRALFVKQLIAQSDLDRAQAQRDQAAARRDAAAERSRLLEAGYRRQVVAAARHAAEAASAGLASARSRAHELVLTAPIAGVVLLKNVEEGEVIGPGIPILTLGDPAKLWLRVYVPAPQLTKVRLGDRVEVRVLGERRAFTGRVVEIATRAEFTPRAALTEEERANIVFGVKVALDPGGGILKPGLPADARILAGR</sequence>
<dbReference type="Proteomes" id="UP000316852">
    <property type="component" value="Unassembled WGS sequence"/>
</dbReference>
<proteinExistence type="predicted"/>
<organism evidence="6 7">
    <name type="scientific">Eiseniibacteriota bacterium</name>
    <dbReference type="NCBI Taxonomy" id="2212470"/>
    <lineage>
        <taxon>Bacteria</taxon>
        <taxon>Candidatus Eiseniibacteriota</taxon>
    </lineage>
</organism>
<dbReference type="PROSITE" id="PS51257">
    <property type="entry name" value="PROKAR_LIPOPROTEIN"/>
    <property type="match status" value="1"/>
</dbReference>
<dbReference type="Pfam" id="PF25876">
    <property type="entry name" value="HH_MFP_RND"/>
    <property type="match status" value="1"/>
</dbReference>
<reference evidence="6 7" key="1">
    <citation type="journal article" date="2019" name="Nat. Microbiol.">
        <title>Mediterranean grassland soil C-N compound turnover is dependent on rainfall and depth, and is mediated by genomically divergent microorganisms.</title>
        <authorList>
            <person name="Diamond S."/>
            <person name="Andeer P.F."/>
            <person name="Li Z."/>
            <person name="Crits-Christoph A."/>
            <person name="Burstein D."/>
            <person name="Anantharaman K."/>
            <person name="Lane K.R."/>
            <person name="Thomas B.C."/>
            <person name="Pan C."/>
            <person name="Northen T.R."/>
            <person name="Banfield J.F."/>
        </authorList>
    </citation>
    <scope>NUCLEOTIDE SEQUENCE [LARGE SCALE GENOMIC DNA]</scope>
    <source>
        <strain evidence="6">WS_6</strain>
    </source>
</reference>
<dbReference type="Pfam" id="PF25917">
    <property type="entry name" value="BSH_RND"/>
    <property type="match status" value="1"/>
</dbReference>
<dbReference type="Gene3D" id="2.40.30.170">
    <property type="match status" value="1"/>
</dbReference>
<accession>A0A538T758</accession>
<dbReference type="SUPFAM" id="SSF111369">
    <property type="entry name" value="HlyD-like secretion proteins"/>
    <property type="match status" value="1"/>
</dbReference>
<dbReference type="InterPro" id="IPR058624">
    <property type="entry name" value="MdtA-like_HH"/>
</dbReference>
<evidence type="ECO:0000313" key="7">
    <source>
        <dbReference type="Proteomes" id="UP000316852"/>
    </source>
</evidence>
<dbReference type="PANTHER" id="PTHR32347">
    <property type="entry name" value="EFFLUX SYSTEM COMPONENT YKNX-RELATED"/>
    <property type="match status" value="1"/>
</dbReference>
<feature type="coiled-coil region" evidence="3">
    <location>
        <begin position="116"/>
        <end position="174"/>
    </location>
</feature>